<reference evidence="2 3" key="1">
    <citation type="submission" date="2023-05" db="EMBL/GenBank/DDBJ databases">
        <title>Xanthomonas rydalmerenesis sp. nov., a novel Xanthomonas species isolated from Fragaria x ananassa.</title>
        <authorList>
            <person name="McKnight D.J.E."/>
            <person name="Wong-Bajracharya J."/>
            <person name="Okoh E.B."/>
            <person name="Snijders F."/>
            <person name="Lidbetter F."/>
            <person name="Webster J."/>
            <person name="Djordjevic S.P."/>
            <person name="Bogema D.R."/>
            <person name="Chapman T.A."/>
        </authorList>
    </citation>
    <scope>NUCLEOTIDE SEQUENCE [LARGE SCALE GENOMIC DNA]</scope>
    <source>
        <strain evidence="2 3">DAR34883</strain>
    </source>
</reference>
<evidence type="ECO:0000313" key="3">
    <source>
        <dbReference type="Proteomes" id="UP001302020"/>
    </source>
</evidence>
<keyword evidence="1" id="KW-0812">Transmembrane</keyword>
<keyword evidence="1" id="KW-0472">Membrane</keyword>
<evidence type="ECO:0000256" key="1">
    <source>
        <dbReference type="SAM" id="Phobius"/>
    </source>
</evidence>
<accession>A0ABZ0JLI1</accession>
<protein>
    <submittedName>
        <fullName evidence="2">Uncharacterized protein</fullName>
    </submittedName>
</protein>
<organism evidence="2 3">
    <name type="scientific">Xanthomonas rydalmerensis</name>
    <dbReference type="NCBI Taxonomy" id="3046274"/>
    <lineage>
        <taxon>Bacteria</taxon>
        <taxon>Pseudomonadati</taxon>
        <taxon>Pseudomonadota</taxon>
        <taxon>Gammaproteobacteria</taxon>
        <taxon>Lysobacterales</taxon>
        <taxon>Lysobacteraceae</taxon>
        <taxon>Xanthomonas</taxon>
    </lineage>
</organism>
<gene>
    <name evidence="2" type="ORF">QN243_20135</name>
</gene>
<sequence length="84" mass="9466">MEVNWQIIINVAVGVLMPLVVFALGYIVSLSKRVSDLRVLISDEFVRKPELVEVKQLMQSINATCNDLMKTLAEMKGEFKAGQR</sequence>
<dbReference type="Proteomes" id="UP001302020">
    <property type="component" value="Chromosome"/>
</dbReference>
<proteinExistence type="predicted"/>
<dbReference type="EMBL" id="CP126172">
    <property type="protein sequence ID" value="WOS40671.1"/>
    <property type="molecule type" value="Genomic_DNA"/>
</dbReference>
<keyword evidence="3" id="KW-1185">Reference proteome</keyword>
<name>A0ABZ0JLI1_9XANT</name>
<dbReference type="RefSeq" id="WP_317844039.1">
    <property type="nucleotide sequence ID" value="NZ_CP126170.1"/>
</dbReference>
<keyword evidence="1" id="KW-1133">Transmembrane helix</keyword>
<feature type="transmembrane region" description="Helical" evidence="1">
    <location>
        <begin position="6"/>
        <end position="28"/>
    </location>
</feature>
<evidence type="ECO:0000313" key="2">
    <source>
        <dbReference type="EMBL" id="WOS40671.1"/>
    </source>
</evidence>